<evidence type="ECO:0000313" key="7">
    <source>
        <dbReference type="Proteomes" id="UP000435112"/>
    </source>
</evidence>
<dbReference type="OrthoDB" id="152433at2759"/>
<keyword evidence="6" id="KW-1185">Reference proteome</keyword>
<evidence type="ECO:0000313" key="2">
    <source>
        <dbReference type="EMBL" id="KAE9039938.1"/>
    </source>
</evidence>
<proteinExistence type="predicted"/>
<evidence type="ECO:0000256" key="1">
    <source>
        <dbReference type="SAM" id="SignalP"/>
    </source>
</evidence>
<dbReference type="EMBL" id="QXFU01000219">
    <property type="protein sequence ID" value="KAE9039938.1"/>
    <property type="molecule type" value="Genomic_DNA"/>
</dbReference>
<comment type="caution">
    <text evidence="4">The sequence shown here is derived from an EMBL/GenBank/DDBJ whole genome shotgun (WGS) entry which is preliminary data.</text>
</comment>
<dbReference type="Proteomes" id="UP000434957">
    <property type="component" value="Unassembled WGS sequence"/>
</dbReference>
<accession>A0A6A4FW74</accession>
<reference evidence="4 6" key="1">
    <citation type="submission" date="2018-08" db="EMBL/GenBank/DDBJ databases">
        <title>Genomic investigation of the strawberry pathogen Phytophthora fragariae indicates pathogenicity is determined by transcriptional variation in three key races.</title>
        <authorList>
            <person name="Adams T.M."/>
            <person name="Armitage A.D."/>
            <person name="Sobczyk M.K."/>
            <person name="Bates H.J."/>
            <person name="Dunwell J.M."/>
            <person name="Nellist C.F."/>
            <person name="Harrison R.J."/>
        </authorList>
    </citation>
    <scope>NUCLEOTIDE SEQUENCE [LARGE SCALE GENOMIC DNA]</scope>
    <source>
        <strain evidence="3 5">SCRP249</strain>
        <strain evidence="2 7">SCRP324</strain>
        <strain evidence="4 6">SCRP333</strain>
    </source>
</reference>
<organism evidence="4 6">
    <name type="scientific">Phytophthora rubi</name>
    <dbReference type="NCBI Taxonomy" id="129364"/>
    <lineage>
        <taxon>Eukaryota</taxon>
        <taxon>Sar</taxon>
        <taxon>Stramenopiles</taxon>
        <taxon>Oomycota</taxon>
        <taxon>Peronosporomycetes</taxon>
        <taxon>Peronosporales</taxon>
        <taxon>Peronosporaceae</taxon>
        <taxon>Phytophthora</taxon>
    </lineage>
</organism>
<feature type="chain" id="PRO_5036381408" description="TIL domain-containing protein" evidence="1">
    <location>
        <begin position="20"/>
        <end position="132"/>
    </location>
</feature>
<evidence type="ECO:0000313" key="3">
    <source>
        <dbReference type="EMBL" id="KAE9045417.1"/>
    </source>
</evidence>
<evidence type="ECO:0000313" key="5">
    <source>
        <dbReference type="Proteomes" id="UP000429607"/>
    </source>
</evidence>
<dbReference type="Proteomes" id="UP000429607">
    <property type="component" value="Unassembled WGS sequence"/>
</dbReference>
<evidence type="ECO:0000313" key="4">
    <source>
        <dbReference type="EMBL" id="KAE9350864.1"/>
    </source>
</evidence>
<name>A0A6A4FW74_9STRA</name>
<dbReference type="EMBL" id="QXFT01000209">
    <property type="protein sequence ID" value="KAE9350864.1"/>
    <property type="molecule type" value="Genomic_DNA"/>
</dbReference>
<gene>
    <name evidence="3" type="ORF">PR001_g4981</name>
    <name evidence="2" type="ORF">PR002_g5224</name>
    <name evidence="4" type="ORF">PR003_g5158</name>
</gene>
<evidence type="ECO:0000313" key="6">
    <source>
        <dbReference type="Proteomes" id="UP000434957"/>
    </source>
</evidence>
<dbReference type="AlphaFoldDB" id="A0A6A4FW74"/>
<dbReference type="EMBL" id="QXFV01000214">
    <property type="protein sequence ID" value="KAE9045417.1"/>
    <property type="molecule type" value="Genomic_DNA"/>
</dbReference>
<feature type="signal peptide" evidence="1">
    <location>
        <begin position="1"/>
        <end position="19"/>
    </location>
</feature>
<evidence type="ECO:0008006" key="8">
    <source>
        <dbReference type="Google" id="ProtNLM"/>
    </source>
</evidence>
<sequence>MRVTERAVKLLLVVLPVVANVVKCDTEERCTLACEPGQVCQLIPVNCLIGPCPPPMQMCVAGPSGSESSPQCTLECSDFQECRVYEPDKSEYCADRCSKGRCPEGSSCELQEVKCIKAPCPPVASCNSASAT</sequence>
<protein>
    <recommendedName>
        <fullName evidence="8">TIL domain-containing protein</fullName>
    </recommendedName>
</protein>
<keyword evidence="1" id="KW-0732">Signal</keyword>
<dbReference type="Proteomes" id="UP000435112">
    <property type="component" value="Unassembled WGS sequence"/>
</dbReference>